<evidence type="ECO:0000256" key="4">
    <source>
        <dbReference type="ARBA" id="ARBA00023163"/>
    </source>
</evidence>
<feature type="domain" description="RNA polymerase sigma factor 70 region 4 type 2" evidence="6">
    <location>
        <begin position="124"/>
        <end position="174"/>
    </location>
</feature>
<accession>A0A2U2DGN6</accession>
<evidence type="ECO:0000256" key="2">
    <source>
        <dbReference type="ARBA" id="ARBA00023015"/>
    </source>
</evidence>
<comment type="similarity">
    <text evidence="1">Belongs to the sigma-70 factor family. ECF subfamily.</text>
</comment>
<evidence type="ECO:0000313" key="8">
    <source>
        <dbReference type="Proteomes" id="UP000245252"/>
    </source>
</evidence>
<evidence type="ECO:0000256" key="3">
    <source>
        <dbReference type="ARBA" id="ARBA00023082"/>
    </source>
</evidence>
<comment type="caution">
    <text evidence="7">The sequence shown here is derived from an EMBL/GenBank/DDBJ whole genome shotgun (WGS) entry which is preliminary data.</text>
</comment>
<dbReference type="Pfam" id="PF08281">
    <property type="entry name" value="Sigma70_r4_2"/>
    <property type="match status" value="1"/>
</dbReference>
<dbReference type="SUPFAM" id="SSF88946">
    <property type="entry name" value="Sigma2 domain of RNA polymerase sigma factors"/>
    <property type="match status" value="1"/>
</dbReference>
<organism evidence="7 8">
    <name type="scientific">Metarhizobium album</name>
    <dbReference type="NCBI Taxonomy" id="2182425"/>
    <lineage>
        <taxon>Bacteria</taxon>
        <taxon>Pseudomonadati</taxon>
        <taxon>Pseudomonadota</taxon>
        <taxon>Alphaproteobacteria</taxon>
        <taxon>Hyphomicrobiales</taxon>
        <taxon>Rhizobiaceae</taxon>
        <taxon>Metarhizobium</taxon>
    </lineage>
</organism>
<dbReference type="SUPFAM" id="SSF88659">
    <property type="entry name" value="Sigma3 and sigma4 domains of RNA polymerase sigma factors"/>
    <property type="match status" value="1"/>
</dbReference>
<dbReference type="PANTHER" id="PTHR43133:SF63">
    <property type="entry name" value="RNA POLYMERASE SIGMA FACTOR FECI-RELATED"/>
    <property type="match status" value="1"/>
</dbReference>
<proteinExistence type="inferred from homology"/>
<dbReference type="Gene3D" id="1.10.1740.10">
    <property type="match status" value="1"/>
</dbReference>
<keyword evidence="2" id="KW-0805">Transcription regulation</keyword>
<dbReference type="NCBIfam" id="TIGR02937">
    <property type="entry name" value="sigma70-ECF"/>
    <property type="match status" value="1"/>
</dbReference>
<dbReference type="InterPro" id="IPR013324">
    <property type="entry name" value="RNA_pol_sigma_r3/r4-like"/>
</dbReference>
<dbReference type="GO" id="GO:0016987">
    <property type="term" value="F:sigma factor activity"/>
    <property type="evidence" value="ECO:0007669"/>
    <property type="project" value="UniProtKB-KW"/>
</dbReference>
<dbReference type="GO" id="GO:0003677">
    <property type="term" value="F:DNA binding"/>
    <property type="evidence" value="ECO:0007669"/>
    <property type="project" value="InterPro"/>
</dbReference>
<dbReference type="InterPro" id="IPR036388">
    <property type="entry name" value="WH-like_DNA-bd_sf"/>
</dbReference>
<keyword evidence="8" id="KW-1185">Reference proteome</keyword>
<name>A0A2U2DGN6_9HYPH</name>
<gene>
    <name evidence="7" type="ORF">DEM27_30855</name>
</gene>
<reference evidence="7 8" key="1">
    <citation type="submission" date="2018-05" db="EMBL/GenBank/DDBJ databases">
        <title>The draft genome of strain NS-104.</title>
        <authorList>
            <person name="Hang P."/>
            <person name="Jiang J."/>
        </authorList>
    </citation>
    <scope>NUCLEOTIDE SEQUENCE [LARGE SCALE GENOMIC DNA]</scope>
    <source>
        <strain evidence="7 8">NS-104</strain>
    </source>
</reference>
<dbReference type="GO" id="GO:0006352">
    <property type="term" value="P:DNA-templated transcription initiation"/>
    <property type="evidence" value="ECO:0007669"/>
    <property type="project" value="InterPro"/>
</dbReference>
<dbReference type="Gene3D" id="1.10.10.10">
    <property type="entry name" value="Winged helix-like DNA-binding domain superfamily/Winged helix DNA-binding domain"/>
    <property type="match status" value="1"/>
</dbReference>
<evidence type="ECO:0000259" key="6">
    <source>
        <dbReference type="Pfam" id="PF08281"/>
    </source>
</evidence>
<dbReference type="PANTHER" id="PTHR43133">
    <property type="entry name" value="RNA POLYMERASE ECF-TYPE SIGMA FACTO"/>
    <property type="match status" value="1"/>
</dbReference>
<dbReference type="EMBL" id="QFBC01000025">
    <property type="protein sequence ID" value="PWE52483.1"/>
    <property type="molecule type" value="Genomic_DNA"/>
</dbReference>
<dbReference type="InterPro" id="IPR013325">
    <property type="entry name" value="RNA_pol_sigma_r2"/>
</dbReference>
<evidence type="ECO:0000313" key="7">
    <source>
        <dbReference type="EMBL" id="PWE52483.1"/>
    </source>
</evidence>
<dbReference type="AlphaFoldDB" id="A0A2U2DGN6"/>
<evidence type="ECO:0000259" key="5">
    <source>
        <dbReference type="Pfam" id="PF04542"/>
    </source>
</evidence>
<dbReference type="InterPro" id="IPR014284">
    <property type="entry name" value="RNA_pol_sigma-70_dom"/>
</dbReference>
<dbReference type="Pfam" id="PF04542">
    <property type="entry name" value="Sigma70_r2"/>
    <property type="match status" value="1"/>
</dbReference>
<dbReference type="InterPro" id="IPR013249">
    <property type="entry name" value="RNA_pol_sigma70_r4_t2"/>
</dbReference>
<feature type="domain" description="RNA polymerase sigma-70 region 2" evidence="5">
    <location>
        <begin position="23"/>
        <end position="88"/>
    </location>
</feature>
<dbReference type="OrthoDB" id="9794372at2"/>
<dbReference type="InterPro" id="IPR007627">
    <property type="entry name" value="RNA_pol_sigma70_r2"/>
</dbReference>
<keyword evidence="4" id="KW-0804">Transcription</keyword>
<protein>
    <submittedName>
        <fullName evidence="7">Siderophore-interacting protein</fullName>
    </submittedName>
</protein>
<sequence length="192" mass="21793">MPTQSGSVSLNDIDSNDLLNRAIEDYYEEIVAAAGRRSRSSATAFDIVHDLYLKLAAQPGALRDKRSIKAYLCRAAMNLGIDRFRRDRFEARLFSGSAHEAQIVAAEDMAPDRGLEIEARLTVLREAIAELPARRRAVFVLHRLHQLSPDEIAAKLQISRNMVDRHLRRALAHCLERLMSVEKDLSVWSWSR</sequence>
<keyword evidence="3" id="KW-0731">Sigma factor</keyword>
<dbReference type="Proteomes" id="UP000245252">
    <property type="component" value="Unassembled WGS sequence"/>
</dbReference>
<evidence type="ECO:0000256" key="1">
    <source>
        <dbReference type="ARBA" id="ARBA00010641"/>
    </source>
</evidence>
<dbReference type="InterPro" id="IPR039425">
    <property type="entry name" value="RNA_pol_sigma-70-like"/>
</dbReference>